<name>A0ABQ6A2F7_9GAMM</name>
<dbReference type="RefSeq" id="WP_027851512.1">
    <property type="nucleotide sequence ID" value="NZ_BSOR01000029.1"/>
</dbReference>
<dbReference type="InterPro" id="IPR036986">
    <property type="entry name" value="S4_RNA-bd_sf"/>
</dbReference>
<dbReference type="Pfam" id="PF01479">
    <property type="entry name" value="S4"/>
    <property type="match status" value="1"/>
</dbReference>
<dbReference type="InterPro" id="IPR006145">
    <property type="entry name" value="PsdUridine_synth_RsuA/RluA"/>
</dbReference>
<evidence type="ECO:0000313" key="9">
    <source>
        <dbReference type="Proteomes" id="UP001156682"/>
    </source>
</evidence>
<dbReference type="CDD" id="cd02553">
    <property type="entry name" value="PseudoU_synth_RsuA"/>
    <property type="match status" value="1"/>
</dbReference>
<evidence type="ECO:0000256" key="5">
    <source>
        <dbReference type="PROSITE-ProRule" id="PRU00182"/>
    </source>
</evidence>
<protein>
    <recommendedName>
        <fullName evidence="6">Pseudouridine synthase</fullName>
        <ecNumber evidence="6">5.4.99.-</ecNumber>
    </recommendedName>
</protein>
<dbReference type="PROSITE" id="PS01149">
    <property type="entry name" value="PSI_RSU"/>
    <property type="match status" value="1"/>
</dbReference>
<dbReference type="EMBL" id="BSOR01000029">
    <property type="protein sequence ID" value="GLR64289.1"/>
    <property type="molecule type" value="Genomic_DNA"/>
</dbReference>
<dbReference type="InterPro" id="IPR000748">
    <property type="entry name" value="PsdUridine_synth_RsuA/RluB/E/F"/>
</dbReference>
<dbReference type="PROSITE" id="PS50889">
    <property type="entry name" value="S4"/>
    <property type="match status" value="1"/>
</dbReference>
<proteinExistence type="inferred from homology"/>
<evidence type="ECO:0000259" key="7">
    <source>
        <dbReference type="SMART" id="SM00363"/>
    </source>
</evidence>
<dbReference type="InterPro" id="IPR020103">
    <property type="entry name" value="PsdUridine_synth_cat_dom_sf"/>
</dbReference>
<dbReference type="InterPro" id="IPR018496">
    <property type="entry name" value="PsdUridine_synth_RsuA/RluB_CS"/>
</dbReference>
<organism evidence="8 9">
    <name type="scientific">Marinospirillum insulare</name>
    <dbReference type="NCBI Taxonomy" id="217169"/>
    <lineage>
        <taxon>Bacteria</taxon>
        <taxon>Pseudomonadati</taxon>
        <taxon>Pseudomonadota</taxon>
        <taxon>Gammaproteobacteria</taxon>
        <taxon>Oceanospirillales</taxon>
        <taxon>Oceanospirillaceae</taxon>
        <taxon>Marinospirillum</taxon>
    </lineage>
</organism>
<evidence type="ECO:0000256" key="3">
    <source>
        <dbReference type="ARBA" id="ARBA00036390"/>
    </source>
</evidence>
<comment type="caution">
    <text evidence="8">The sequence shown here is derived from an EMBL/GenBank/DDBJ whole genome shotgun (WGS) entry which is preliminary data.</text>
</comment>
<dbReference type="PANTHER" id="PTHR47683">
    <property type="entry name" value="PSEUDOURIDINE SYNTHASE FAMILY PROTEIN-RELATED"/>
    <property type="match status" value="1"/>
</dbReference>
<dbReference type="Proteomes" id="UP001156682">
    <property type="component" value="Unassembled WGS sequence"/>
</dbReference>
<dbReference type="Gene3D" id="3.30.70.580">
    <property type="entry name" value="Pseudouridine synthase I, catalytic domain, N-terminal subdomain"/>
    <property type="match status" value="1"/>
</dbReference>
<feature type="domain" description="RNA-binding S4" evidence="7">
    <location>
        <begin position="6"/>
        <end position="67"/>
    </location>
</feature>
<dbReference type="EC" id="5.4.99.-" evidence="6"/>
<keyword evidence="2 6" id="KW-0413">Isomerase</keyword>
<keyword evidence="9" id="KW-1185">Reference proteome</keyword>
<dbReference type="NCBIfam" id="TIGR00093">
    <property type="entry name" value="pseudouridine synthase"/>
    <property type="match status" value="1"/>
</dbReference>
<dbReference type="SMART" id="SM00363">
    <property type="entry name" value="S4"/>
    <property type="match status" value="1"/>
</dbReference>
<evidence type="ECO:0000256" key="6">
    <source>
        <dbReference type="RuleBase" id="RU003887"/>
    </source>
</evidence>
<reference evidence="9" key="1">
    <citation type="journal article" date="2019" name="Int. J. Syst. Evol. Microbiol.">
        <title>The Global Catalogue of Microorganisms (GCM) 10K type strain sequencing project: providing services to taxonomists for standard genome sequencing and annotation.</title>
        <authorList>
            <consortium name="The Broad Institute Genomics Platform"/>
            <consortium name="The Broad Institute Genome Sequencing Center for Infectious Disease"/>
            <person name="Wu L."/>
            <person name="Ma J."/>
        </authorList>
    </citation>
    <scope>NUCLEOTIDE SEQUENCE [LARGE SCALE GENOMIC DNA]</scope>
    <source>
        <strain evidence="9">NBRC 100033</strain>
    </source>
</reference>
<evidence type="ECO:0000313" key="8">
    <source>
        <dbReference type="EMBL" id="GLR64289.1"/>
    </source>
</evidence>
<dbReference type="SUPFAM" id="SSF55174">
    <property type="entry name" value="Alpha-L RNA-binding motif"/>
    <property type="match status" value="1"/>
</dbReference>
<accession>A0ABQ6A2F7</accession>
<dbReference type="InterPro" id="IPR050343">
    <property type="entry name" value="RsuA_PseudoU_synthase"/>
</dbReference>
<dbReference type="PANTHER" id="PTHR47683:SF2">
    <property type="entry name" value="RNA-BINDING S4 DOMAIN-CONTAINING PROTEIN"/>
    <property type="match status" value="1"/>
</dbReference>
<evidence type="ECO:0000256" key="2">
    <source>
        <dbReference type="ARBA" id="ARBA00023235"/>
    </source>
</evidence>
<dbReference type="InterPro" id="IPR042092">
    <property type="entry name" value="PsdUridine_s_RsuA/RluB/E/F_cat"/>
</dbReference>
<comment type="catalytic activity">
    <reaction evidence="3">
        <text>uridine(35) in tRNA(Tyr) = pseudouridine(35) in tRNA(Tyr)</text>
        <dbReference type="Rhea" id="RHEA:60556"/>
        <dbReference type="Rhea" id="RHEA-COMP:15607"/>
        <dbReference type="Rhea" id="RHEA-COMP:15608"/>
        <dbReference type="ChEBI" id="CHEBI:65314"/>
        <dbReference type="ChEBI" id="CHEBI:65315"/>
    </reaction>
</comment>
<dbReference type="Pfam" id="PF00849">
    <property type="entry name" value="PseudoU_synth_2"/>
    <property type="match status" value="1"/>
</dbReference>
<evidence type="ECO:0000256" key="4">
    <source>
        <dbReference type="ARBA" id="ARBA00036535"/>
    </source>
</evidence>
<dbReference type="InterPro" id="IPR002942">
    <property type="entry name" value="S4_RNA-bd"/>
</dbReference>
<dbReference type="Gene3D" id="3.10.290.10">
    <property type="entry name" value="RNA-binding S4 domain"/>
    <property type="match status" value="1"/>
</dbReference>
<sequence length="239" mass="26893">MSAKTQRLDKFLTATTDLTRSLAKKVLHRGEVTVNGEVVKNAAQQIQPTDKVSWLDEPLELVGLRYIIMHKPLGYECSNKSSHNPLVTDLLEGLVNKERVQPVGRLDVNTSGLLLLTDDGQWLHRIISPKYRKAKVYRASLAEPLVADAEARIAEGLQLDGEEQLTLPATLKRLTSQLVHLTLTEGRYHQVRRMFAALGNHVEALHREAVGNLWLDENQLEPGQWRELTEAEMALIAEK</sequence>
<keyword evidence="5" id="KW-0694">RNA-binding</keyword>
<dbReference type="Gene3D" id="3.30.70.1560">
    <property type="entry name" value="Alpha-L RNA-binding motif"/>
    <property type="match status" value="1"/>
</dbReference>
<evidence type="ECO:0000256" key="1">
    <source>
        <dbReference type="ARBA" id="ARBA00008348"/>
    </source>
</evidence>
<comment type="catalytic activity">
    <reaction evidence="4">
        <text>uridine(2604) in 23S rRNA = pseudouridine(2604) in 23S rRNA</text>
        <dbReference type="Rhea" id="RHEA:38875"/>
        <dbReference type="Rhea" id="RHEA-COMP:10093"/>
        <dbReference type="Rhea" id="RHEA-COMP:10094"/>
        <dbReference type="ChEBI" id="CHEBI:65314"/>
        <dbReference type="ChEBI" id="CHEBI:65315"/>
        <dbReference type="EC" id="5.4.99.21"/>
    </reaction>
</comment>
<dbReference type="SUPFAM" id="SSF55120">
    <property type="entry name" value="Pseudouridine synthase"/>
    <property type="match status" value="1"/>
</dbReference>
<gene>
    <name evidence="8" type="primary">rsuA</name>
    <name evidence="8" type="ORF">GCM10007878_17270</name>
</gene>
<dbReference type="CDD" id="cd00165">
    <property type="entry name" value="S4"/>
    <property type="match status" value="1"/>
</dbReference>
<comment type="similarity">
    <text evidence="1 6">Belongs to the pseudouridine synthase RsuA family.</text>
</comment>
<dbReference type="InterPro" id="IPR020094">
    <property type="entry name" value="TruA/RsuA/RluB/E/F_N"/>
</dbReference>